<keyword evidence="11 13" id="KW-1006">Bacterial flagellum protein export</keyword>
<feature type="transmembrane region" description="Helical" evidence="13">
    <location>
        <begin position="30"/>
        <end position="51"/>
    </location>
</feature>
<dbReference type="NCBIfam" id="TIGR00328">
    <property type="entry name" value="flhB"/>
    <property type="match status" value="1"/>
</dbReference>
<gene>
    <name evidence="13 15" type="primary">flhB</name>
    <name evidence="16" type="ORF">KsCSTR_35280</name>
    <name evidence="15" type="ORF">kuste2536</name>
</gene>
<keyword evidence="15" id="KW-0969">Cilium</keyword>
<comment type="similarity">
    <text evidence="2 13">Belongs to the type III secretion exporter family.</text>
</comment>
<evidence type="ECO:0000256" key="4">
    <source>
        <dbReference type="ARBA" id="ARBA00022448"/>
    </source>
</evidence>
<keyword evidence="4 13" id="KW-0813">Transport</keyword>
<feature type="transmembrane region" description="Helical" evidence="13">
    <location>
        <begin position="190"/>
        <end position="208"/>
    </location>
</feature>
<feature type="transmembrane region" description="Helical" evidence="13">
    <location>
        <begin position="89"/>
        <end position="107"/>
    </location>
</feature>
<evidence type="ECO:0000256" key="1">
    <source>
        <dbReference type="ARBA" id="ARBA00004651"/>
    </source>
</evidence>
<dbReference type="Gene3D" id="3.40.1690.10">
    <property type="entry name" value="secretion proteins EscU"/>
    <property type="match status" value="1"/>
</dbReference>
<reference evidence="15" key="2">
    <citation type="submission" date="2006-01" db="EMBL/GenBank/DDBJ databases">
        <authorList>
            <person name="Genoscope"/>
        </authorList>
    </citation>
    <scope>NUCLEOTIDE SEQUENCE</scope>
</reference>
<dbReference type="EMBL" id="CT573071">
    <property type="protein sequence ID" value="CAJ73283.1"/>
    <property type="molecule type" value="Genomic_DNA"/>
</dbReference>
<name>Q1Q6S5_KUEST</name>
<keyword evidence="6 13" id="KW-0812">Transmembrane</keyword>
<dbReference type="AlphaFoldDB" id="Q1Q6S5"/>
<evidence type="ECO:0000256" key="13">
    <source>
        <dbReference type="RuleBase" id="RU364091"/>
    </source>
</evidence>
<organism evidence="15">
    <name type="scientific">Kuenenia stuttgartiensis</name>
    <dbReference type="NCBI Taxonomy" id="174633"/>
    <lineage>
        <taxon>Bacteria</taxon>
        <taxon>Pseudomonadati</taxon>
        <taxon>Planctomycetota</taxon>
        <taxon>Candidatus Brocadiia</taxon>
        <taxon>Candidatus Brocadiales</taxon>
        <taxon>Candidatus Brocadiaceae</taxon>
        <taxon>Candidatus Kuenenia</taxon>
    </lineage>
</organism>
<dbReference type="InterPro" id="IPR006136">
    <property type="entry name" value="FlhB"/>
</dbReference>
<dbReference type="FunFam" id="3.40.1690.10:FF:000001">
    <property type="entry name" value="Flagellar biosynthetic protein FlhB"/>
    <property type="match status" value="1"/>
</dbReference>
<evidence type="ECO:0000256" key="12">
    <source>
        <dbReference type="ARBA" id="ARBA00025078"/>
    </source>
</evidence>
<dbReference type="PRINTS" id="PR00950">
    <property type="entry name" value="TYPE3IMSPROT"/>
</dbReference>
<dbReference type="PANTHER" id="PTHR30531:SF12">
    <property type="entry name" value="FLAGELLAR BIOSYNTHETIC PROTEIN FLHB"/>
    <property type="match status" value="1"/>
</dbReference>
<keyword evidence="10 13" id="KW-0472">Membrane</keyword>
<keyword evidence="8 13" id="KW-0653">Protein transport</keyword>
<proteinExistence type="inferred from homology"/>
<dbReference type="RefSeq" id="WP_128705196.1">
    <property type="nucleotide sequence ID" value="NZ_CP049055.1"/>
</dbReference>
<protein>
    <recommendedName>
        <fullName evidence="3 13">Flagellar biosynthetic protein FlhB</fullName>
    </recommendedName>
</protein>
<evidence type="ECO:0000256" key="2">
    <source>
        <dbReference type="ARBA" id="ARBA00010690"/>
    </source>
</evidence>
<dbReference type="Gene3D" id="6.10.250.2080">
    <property type="match status" value="1"/>
</dbReference>
<comment type="subcellular location">
    <subcellularLocation>
        <location evidence="1">Cell membrane</location>
        <topology evidence="1">Multi-pass membrane protein</topology>
    </subcellularLocation>
</comment>
<evidence type="ECO:0000313" key="16">
    <source>
        <dbReference type="EMBL" id="QII12907.1"/>
    </source>
</evidence>
<dbReference type="InterPro" id="IPR029025">
    <property type="entry name" value="T3SS_substrate_exporter_C"/>
</dbReference>
<evidence type="ECO:0000256" key="5">
    <source>
        <dbReference type="ARBA" id="ARBA00022475"/>
    </source>
</evidence>
<evidence type="ECO:0000256" key="3">
    <source>
        <dbReference type="ARBA" id="ARBA00021622"/>
    </source>
</evidence>
<evidence type="ECO:0000256" key="9">
    <source>
        <dbReference type="ARBA" id="ARBA00022989"/>
    </source>
</evidence>
<evidence type="ECO:0000256" key="14">
    <source>
        <dbReference type="SAM" id="MobiDB-lite"/>
    </source>
</evidence>
<dbReference type="InterPro" id="IPR006135">
    <property type="entry name" value="T3SS_substrate_exporter"/>
</dbReference>
<comment type="function">
    <text evidence="12 13">Required for formation of the rod structure in the basal body of the flagellar apparatus. Together with FliI and FliH, may constitute the export apparatus of flagellin.</text>
</comment>
<dbReference type="SUPFAM" id="SSF160544">
    <property type="entry name" value="EscU C-terminal domain-like"/>
    <property type="match status" value="1"/>
</dbReference>
<dbReference type="Proteomes" id="UP000501926">
    <property type="component" value="Chromosome"/>
</dbReference>
<evidence type="ECO:0000256" key="7">
    <source>
        <dbReference type="ARBA" id="ARBA00022795"/>
    </source>
</evidence>
<dbReference type="GO" id="GO:0044780">
    <property type="term" value="P:bacterial-type flagellum assembly"/>
    <property type="evidence" value="ECO:0007669"/>
    <property type="project" value="InterPro"/>
</dbReference>
<sequence length="349" mass="38975">MADTEKTEQPTGKRISEVRQKGSVAQSPDLSSAIAILVGFLLLYALGNIMYAGMKEITVFTLQNLSQKDITPDIIVEKIIYYIYVSAKILLPILGGLLIVGLIVSYMQTGLLFTLKPLKPDLTKLNVISGVKKLFNVQSFVKLLFSVVKLLLIGGIGILYIKKELAKLDNLIDIGIAQFFILTTKLTFGLVMRVSIALVILAMVDYIYQKWQYKRGMKMSKKEVKDERKQAEGDPVIKSKIRSAQIQMALKRMASAIPKADVVVTNPTHYAVALKYDRKSMHAPKVVAKGADYIALKIKEIAKINKIPIVEERSLARTLYKTVDVGKEIPQKLYYAVAKVLSYVYGLKK</sequence>
<dbReference type="MEROPS" id="N06.A01"/>
<dbReference type="PANTHER" id="PTHR30531">
    <property type="entry name" value="FLAGELLAR BIOSYNTHETIC PROTEIN FLHB"/>
    <property type="match status" value="1"/>
</dbReference>
<dbReference type="Pfam" id="PF01312">
    <property type="entry name" value="Bac_export_2"/>
    <property type="match status" value="1"/>
</dbReference>
<evidence type="ECO:0000313" key="15">
    <source>
        <dbReference type="EMBL" id="CAJ73283.1"/>
    </source>
</evidence>
<evidence type="ECO:0000313" key="17">
    <source>
        <dbReference type="Proteomes" id="UP000501926"/>
    </source>
</evidence>
<evidence type="ECO:0000256" key="11">
    <source>
        <dbReference type="ARBA" id="ARBA00023225"/>
    </source>
</evidence>
<dbReference type="GO" id="GO:0009306">
    <property type="term" value="P:protein secretion"/>
    <property type="evidence" value="ECO:0007669"/>
    <property type="project" value="InterPro"/>
</dbReference>
<keyword evidence="5 13" id="KW-1003">Cell membrane</keyword>
<feature type="region of interest" description="Disordered" evidence="14">
    <location>
        <begin position="1"/>
        <end position="20"/>
    </location>
</feature>
<keyword evidence="15" id="KW-0966">Cell projection</keyword>
<dbReference type="GO" id="GO:0005886">
    <property type="term" value="C:plasma membrane"/>
    <property type="evidence" value="ECO:0007669"/>
    <property type="project" value="UniProtKB-SubCell"/>
</dbReference>
<keyword evidence="7 13" id="KW-1005">Bacterial flagellum biogenesis</keyword>
<keyword evidence="9 13" id="KW-1133">Transmembrane helix</keyword>
<accession>Q1Q6S5</accession>
<feature type="transmembrane region" description="Helical" evidence="13">
    <location>
        <begin position="140"/>
        <end position="161"/>
    </location>
</feature>
<reference evidence="16 17" key="3">
    <citation type="submission" date="2020-02" db="EMBL/GenBank/DDBJ databases">
        <title>Newly sequenced genome of strain CSTR1 showed variability in Candidatus Kuenenia stuttgartiensis genomes.</title>
        <authorList>
            <person name="Ding C."/>
            <person name="Adrian L."/>
        </authorList>
    </citation>
    <scope>NUCLEOTIDE SEQUENCE [LARGE SCALE GENOMIC DNA]</scope>
    <source>
        <strain evidence="16 17">CSTR1</strain>
    </source>
</reference>
<reference evidence="15" key="1">
    <citation type="journal article" date="2006" name="Nature">
        <title>Deciphering the evolution and metabolism of an anammox bacterium from a community genome.</title>
        <authorList>
            <person name="Strous M."/>
            <person name="Pelletier E."/>
            <person name="Mangenot S."/>
            <person name="Rattei T."/>
            <person name="Lehner A."/>
            <person name="Taylor M.W."/>
            <person name="Horn M."/>
            <person name="Daims H."/>
            <person name="Bartol-Mavel D."/>
            <person name="Wincker P."/>
            <person name="Barbe V."/>
            <person name="Fonknechten N."/>
            <person name="Vallenet D."/>
            <person name="Segurens B."/>
            <person name="Schenowitz-Truong C."/>
            <person name="Medigue C."/>
            <person name="Collingro A."/>
            <person name="Snel B."/>
            <person name="Dutilh B.E."/>
            <person name="OpDenCamp H.J.M."/>
            <person name="vanDerDrift C."/>
            <person name="Cirpus I."/>
            <person name="vanDePas-Schoonen K.T."/>
            <person name="Harhangi H.R."/>
            <person name="vanNiftrik L."/>
            <person name="Schmid M."/>
            <person name="Keltjens J."/>
            <person name="vanDeVossenberg J."/>
            <person name="Kartal B."/>
            <person name="Meier H."/>
            <person name="Frishman D."/>
            <person name="Huynen M.A."/>
            <person name="Mewes H."/>
            <person name="Weissenbach J."/>
            <person name="Jetten M.S.M."/>
            <person name="Wagner M."/>
            <person name="LePaslier D."/>
        </authorList>
    </citation>
    <scope>NUCLEOTIDE SEQUENCE</scope>
</reference>
<keyword evidence="15" id="KW-0282">Flagellum</keyword>
<dbReference type="EMBL" id="CP049055">
    <property type="protein sequence ID" value="QII12907.1"/>
    <property type="molecule type" value="Genomic_DNA"/>
</dbReference>
<evidence type="ECO:0000256" key="8">
    <source>
        <dbReference type="ARBA" id="ARBA00022927"/>
    </source>
</evidence>
<evidence type="ECO:0000256" key="6">
    <source>
        <dbReference type="ARBA" id="ARBA00022692"/>
    </source>
</evidence>
<evidence type="ECO:0000256" key="10">
    <source>
        <dbReference type="ARBA" id="ARBA00023136"/>
    </source>
</evidence>